<comment type="caution">
    <text evidence="2">The sequence shown here is derived from an EMBL/GenBank/DDBJ whole genome shotgun (WGS) entry which is preliminary data.</text>
</comment>
<sequence>MTDERVDTRPQGATSTHLKNVVERAESMGSITIEEMMTVMGSSSIAFSILILALPALTPLPGPFGMVFGSCLALISLQIAAGAEHLQLPRFIRKRRLSAATVALTVRYTAPMIAQVERVLRPDRLSALTGRKAQMLLGIPIFFLAIAIALPIPFGNILPVLALVIIAAALLERDGLATLIGVGVAVLALGTTAGLIYGVVSATDLLVG</sequence>
<reference evidence="2 3" key="1">
    <citation type="submission" date="2018-07" db="EMBL/GenBank/DDBJ databases">
        <title>Genomic Encyclopedia of Type Strains, Phase III (KMG-III): the genomes of soil and plant-associated and newly described type strains.</title>
        <authorList>
            <person name="Whitman W."/>
        </authorList>
    </citation>
    <scope>NUCLEOTIDE SEQUENCE [LARGE SCALE GENOMIC DNA]</scope>
    <source>
        <strain evidence="2 3">31-25a</strain>
    </source>
</reference>
<feature type="transmembrane region" description="Helical" evidence="1">
    <location>
        <begin position="176"/>
        <end position="200"/>
    </location>
</feature>
<evidence type="ECO:0000256" key="1">
    <source>
        <dbReference type="SAM" id="Phobius"/>
    </source>
</evidence>
<gene>
    <name evidence="2" type="ORF">C7476_101691</name>
</gene>
<feature type="transmembrane region" description="Helical" evidence="1">
    <location>
        <begin position="141"/>
        <end position="170"/>
    </location>
</feature>
<name>A0A368Z641_9HYPH</name>
<evidence type="ECO:0008006" key="4">
    <source>
        <dbReference type="Google" id="ProtNLM"/>
    </source>
</evidence>
<keyword evidence="1" id="KW-1133">Transmembrane helix</keyword>
<keyword evidence="3" id="KW-1185">Reference proteome</keyword>
<dbReference type="Pfam" id="PF06055">
    <property type="entry name" value="ExoD"/>
    <property type="match status" value="1"/>
</dbReference>
<dbReference type="PANTHER" id="PTHR41795">
    <property type="entry name" value="EXOPOLYSACCHARIDE SYNTHESIS PROTEIN"/>
    <property type="match status" value="1"/>
</dbReference>
<evidence type="ECO:0000313" key="3">
    <source>
        <dbReference type="Proteomes" id="UP000253324"/>
    </source>
</evidence>
<dbReference type="Proteomes" id="UP000253324">
    <property type="component" value="Unassembled WGS sequence"/>
</dbReference>
<dbReference type="OrthoDB" id="8550083at2"/>
<dbReference type="EMBL" id="QPJM01000001">
    <property type="protein sequence ID" value="RCW87922.1"/>
    <property type="molecule type" value="Genomic_DNA"/>
</dbReference>
<dbReference type="AlphaFoldDB" id="A0A368Z641"/>
<dbReference type="PANTHER" id="PTHR41795:SF1">
    <property type="entry name" value="EXOPOLYSACCHARIDE SYNTHESIS PROTEIN"/>
    <property type="match status" value="1"/>
</dbReference>
<feature type="transmembrane region" description="Helical" evidence="1">
    <location>
        <begin position="64"/>
        <end position="86"/>
    </location>
</feature>
<keyword evidence="1" id="KW-0812">Transmembrane</keyword>
<protein>
    <recommendedName>
        <fullName evidence="4">Exopolysaccharide synthesis protein ExoD</fullName>
    </recommendedName>
</protein>
<evidence type="ECO:0000313" key="2">
    <source>
        <dbReference type="EMBL" id="RCW87922.1"/>
    </source>
</evidence>
<keyword evidence="1" id="KW-0472">Membrane</keyword>
<accession>A0A368Z641</accession>
<feature type="transmembrane region" description="Helical" evidence="1">
    <location>
        <begin position="37"/>
        <end position="58"/>
    </location>
</feature>
<dbReference type="RefSeq" id="WP_114428454.1">
    <property type="nucleotide sequence ID" value="NZ_QPJM01000001.1"/>
</dbReference>
<organism evidence="2 3">
    <name type="scientific">Phyllobacterium bourgognense</name>
    <dbReference type="NCBI Taxonomy" id="314236"/>
    <lineage>
        <taxon>Bacteria</taxon>
        <taxon>Pseudomonadati</taxon>
        <taxon>Pseudomonadota</taxon>
        <taxon>Alphaproteobacteria</taxon>
        <taxon>Hyphomicrobiales</taxon>
        <taxon>Phyllobacteriaceae</taxon>
        <taxon>Phyllobacterium</taxon>
    </lineage>
</organism>
<proteinExistence type="predicted"/>
<dbReference type="InterPro" id="IPR010331">
    <property type="entry name" value="ExoD"/>
</dbReference>
<dbReference type="PIRSF" id="PIRSF033239">
    <property type="entry name" value="ExoD"/>
    <property type="match status" value="1"/>
</dbReference>